<keyword evidence="2" id="KW-1185">Reference proteome</keyword>
<reference evidence="1" key="1">
    <citation type="submission" date="2022-11" db="EMBL/GenBank/DDBJ databases">
        <authorList>
            <person name="Hyden B.L."/>
            <person name="Feng K."/>
            <person name="Yates T."/>
            <person name="Jawdy S."/>
            <person name="Smart L.B."/>
            <person name="Muchero W."/>
        </authorList>
    </citation>
    <scope>NUCLEOTIDE SEQUENCE</scope>
    <source>
        <tissue evidence="1">Shoot tip</tissue>
    </source>
</reference>
<evidence type="ECO:0000313" key="2">
    <source>
        <dbReference type="Proteomes" id="UP001151532"/>
    </source>
</evidence>
<gene>
    <name evidence="1" type="ORF">OIU79_009920</name>
</gene>
<protein>
    <submittedName>
        <fullName evidence="1">Uncharacterized protein</fullName>
    </submittedName>
</protein>
<evidence type="ECO:0000313" key="1">
    <source>
        <dbReference type="EMBL" id="KAJ6705114.1"/>
    </source>
</evidence>
<dbReference type="EMBL" id="JAPFFK010000016">
    <property type="protein sequence ID" value="KAJ6705114.1"/>
    <property type="molecule type" value="Genomic_DNA"/>
</dbReference>
<reference evidence="1" key="2">
    <citation type="journal article" date="2023" name="Int. J. Mol. Sci.">
        <title>De Novo Assembly and Annotation of 11 Diverse Shrub Willow (Salix) Genomes Reveals Novel Gene Organization in Sex-Linked Regions.</title>
        <authorList>
            <person name="Hyden B."/>
            <person name="Feng K."/>
            <person name="Yates T.B."/>
            <person name="Jawdy S."/>
            <person name="Cereghino C."/>
            <person name="Smart L.B."/>
            <person name="Muchero W."/>
        </authorList>
    </citation>
    <scope>NUCLEOTIDE SEQUENCE</scope>
    <source>
        <tissue evidence="1">Shoot tip</tissue>
    </source>
</reference>
<dbReference type="AlphaFoldDB" id="A0A9Q0QEH6"/>
<accession>A0A9Q0QEH6</accession>
<comment type="caution">
    <text evidence="1">The sequence shown here is derived from an EMBL/GenBank/DDBJ whole genome shotgun (WGS) entry which is preliminary data.</text>
</comment>
<dbReference type="Proteomes" id="UP001151532">
    <property type="component" value="Chromosome 3"/>
</dbReference>
<sequence length="61" mass="7173">MDGHACRNTTLKAFPSKQTEDHIIRDCSRIGNEKQQIPRKSTDQGNRQAIYAQEEKECFYW</sequence>
<proteinExistence type="predicted"/>
<organism evidence="1 2">
    <name type="scientific">Salix purpurea</name>
    <name type="common">Purple osier willow</name>
    <dbReference type="NCBI Taxonomy" id="77065"/>
    <lineage>
        <taxon>Eukaryota</taxon>
        <taxon>Viridiplantae</taxon>
        <taxon>Streptophyta</taxon>
        <taxon>Embryophyta</taxon>
        <taxon>Tracheophyta</taxon>
        <taxon>Spermatophyta</taxon>
        <taxon>Magnoliopsida</taxon>
        <taxon>eudicotyledons</taxon>
        <taxon>Gunneridae</taxon>
        <taxon>Pentapetalae</taxon>
        <taxon>rosids</taxon>
        <taxon>fabids</taxon>
        <taxon>Malpighiales</taxon>
        <taxon>Salicaceae</taxon>
        <taxon>Saliceae</taxon>
        <taxon>Salix</taxon>
    </lineage>
</organism>
<name>A0A9Q0QEH6_SALPP</name>